<comment type="function">
    <text evidence="6">Binds to 23S rRNA.</text>
</comment>
<evidence type="ECO:0000256" key="6">
    <source>
        <dbReference type="HAMAP-Rule" id="MF_01369"/>
    </source>
</evidence>
<comment type="subunit">
    <text evidence="6">Part of the 50S ribosomal subunit.</text>
</comment>
<evidence type="ECO:0000256" key="7">
    <source>
        <dbReference type="RuleBase" id="RU003934"/>
    </source>
</evidence>
<reference evidence="8" key="1">
    <citation type="journal article" date="2018" name="Genome Biol. Evol.">
        <title>Mobile Elements Shape Plastome Evolution in Ferns.</title>
        <authorList>
            <person name="Robison T.A."/>
            <person name="Grusz A.L."/>
            <person name="Wolf P.G."/>
            <person name="Mower J.P."/>
            <person name="Fauskee B.D."/>
            <person name="Sosa K."/>
            <person name="Schuettpelz E.L."/>
        </authorList>
    </citation>
    <scope>NUCLEOTIDE SEQUENCE</scope>
</reference>
<comment type="subcellular location">
    <subcellularLocation>
        <location evidence="6">Plastid</location>
        <location evidence="6">Chloroplast</location>
    </subcellularLocation>
</comment>
<dbReference type="PROSITE" id="PS00050">
    <property type="entry name" value="RIBOSOMAL_L23"/>
    <property type="match status" value="1"/>
</dbReference>
<name>A0A3G5CVE5_9MONI</name>
<comment type="similarity">
    <text evidence="1 6 7">Belongs to the universal ribosomal protein uL23 family.</text>
</comment>
<dbReference type="GO" id="GO:0003735">
    <property type="term" value="F:structural constituent of ribosome"/>
    <property type="evidence" value="ECO:0007669"/>
    <property type="project" value="InterPro"/>
</dbReference>
<keyword evidence="5 6" id="KW-0687">Ribonucleoprotein</keyword>
<dbReference type="SUPFAM" id="SSF54189">
    <property type="entry name" value="Ribosomal proteins S24e, L23 and L15e"/>
    <property type="match status" value="1"/>
</dbReference>
<dbReference type="GeneID" id="38747556"/>
<keyword evidence="8" id="KW-0934">Plastid</keyword>
<dbReference type="HAMAP" id="MF_01369_B">
    <property type="entry name" value="Ribosomal_uL23_B"/>
    <property type="match status" value="1"/>
</dbReference>
<keyword evidence="2 6" id="KW-0699">rRNA-binding</keyword>
<dbReference type="InterPro" id="IPR001014">
    <property type="entry name" value="Ribosomal_uL23_CS"/>
</dbReference>
<accession>A0A3G5CVE5</accession>
<dbReference type="GO" id="GO:1990904">
    <property type="term" value="C:ribonucleoprotein complex"/>
    <property type="evidence" value="ECO:0007669"/>
    <property type="project" value="UniProtKB-KW"/>
</dbReference>
<dbReference type="GO" id="GO:0019843">
    <property type="term" value="F:rRNA binding"/>
    <property type="evidence" value="ECO:0007669"/>
    <property type="project" value="UniProtKB-UniRule"/>
</dbReference>
<evidence type="ECO:0000256" key="5">
    <source>
        <dbReference type="ARBA" id="ARBA00023274"/>
    </source>
</evidence>
<evidence type="ECO:0000256" key="2">
    <source>
        <dbReference type="ARBA" id="ARBA00022730"/>
    </source>
</evidence>
<keyword evidence="4 6" id="KW-0689">Ribosomal protein</keyword>
<dbReference type="GO" id="GO:0006412">
    <property type="term" value="P:translation"/>
    <property type="evidence" value="ECO:0007669"/>
    <property type="project" value="UniProtKB-UniRule"/>
</dbReference>
<evidence type="ECO:0000256" key="1">
    <source>
        <dbReference type="ARBA" id="ARBA00006700"/>
    </source>
</evidence>
<dbReference type="AlphaFoldDB" id="A0A3G5CVE5"/>
<dbReference type="Gene3D" id="3.30.70.330">
    <property type="match status" value="1"/>
</dbReference>
<proteinExistence type="inferred from homology"/>
<dbReference type="InterPro" id="IPR013025">
    <property type="entry name" value="Ribosomal_uL23-like"/>
</dbReference>
<dbReference type="EMBL" id="MH173091">
    <property type="protein sequence ID" value="AYW16636.1"/>
    <property type="molecule type" value="Genomic_DNA"/>
</dbReference>
<dbReference type="PANTHER" id="PTHR11620">
    <property type="entry name" value="60S RIBOSOMAL PROTEIN L23A"/>
    <property type="match status" value="1"/>
</dbReference>
<dbReference type="InterPro" id="IPR012677">
    <property type="entry name" value="Nucleotide-bd_a/b_plait_sf"/>
</dbReference>
<protein>
    <recommendedName>
        <fullName evidence="6">Large ribosomal subunit protein uL23c</fullName>
    </recommendedName>
</protein>
<dbReference type="Pfam" id="PF00276">
    <property type="entry name" value="Ribosomal_L23"/>
    <property type="match status" value="1"/>
</dbReference>
<keyword evidence="8" id="KW-0150">Chloroplast</keyword>
<organism evidence="8">
    <name type="scientific">Vittaria appalachiana</name>
    <dbReference type="NCBI Taxonomy" id="57323"/>
    <lineage>
        <taxon>Eukaryota</taxon>
        <taxon>Viridiplantae</taxon>
        <taxon>Streptophyta</taxon>
        <taxon>Embryophyta</taxon>
        <taxon>Tracheophyta</taxon>
        <taxon>Polypodiopsida</taxon>
        <taxon>Polypodiidae</taxon>
        <taxon>Polypodiales</taxon>
        <taxon>Pteridineae</taxon>
        <taxon>Pteridaceae</taxon>
        <taxon>Vittarioideae</taxon>
        <taxon>Vittaria</taxon>
    </lineage>
</organism>
<evidence type="ECO:0000313" key="8">
    <source>
        <dbReference type="EMBL" id="AYW16636.1"/>
    </source>
</evidence>
<dbReference type="RefSeq" id="YP_009549487.1">
    <property type="nucleotide sequence ID" value="NC_040219.1"/>
</dbReference>
<evidence type="ECO:0000256" key="4">
    <source>
        <dbReference type="ARBA" id="ARBA00022980"/>
    </source>
</evidence>
<dbReference type="GO" id="GO:0005840">
    <property type="term" value="C:ribosome"/>
    <property type="evidence" value="ECO:0007669"/>
    <property type="project" value="UniProtKB-KW"/>
</dbReference>
<evidence type="ECO:0000256" key="3">
    <source>
        <dbReference type="ARBA" id="ARBA00022884"/>
    </source>
</evidence>
<dbReference type="GO" id="GO:0009507">
    <property type="term" value="C:chloroplast"/>
    <property type="evidence" value="ECO:0007669"/>
    <property type="project" value="UniProtKB-SubCell"/>
</dbReference>
<sequence>MDKLGNQVITEKSIRLLQKNQYIFRVDSKTTKTEIRDWIEQFFDVKVEGTNSSSIRTKSRKKENKSNTNYGSWKKMIVRLKDNNNIPFFLNQI</sequence>
<geneLocation type="chloroplast" evidence="8"/>
<keyword evidence="3 6" id="KW-0694">RNA-binding</keyword>
<dbReference type="InterPro" id="IPR012678">
    <property type="entry name" value="Ribosomal_uL23/eL15/eS24_sf"/>
</dbReference>
<gene>
    <name evidence="6 8" type="primary">rpl23</name>
</gene>